<evidence type="ECO:0000313" key="2">
    <source>
        <dbReference type="Proteomes" id="UP000095767"/>
    </source>
</evidence>
<name>A0A1E5W9D1_9POAL</name>
<accession>A0A1E5W9D1</accession>
<dbReference type="EMBL" id="LWDX02016737">
    <property type="protein sequence ID" value="OEL34021.1"/>
    <property type="molecule type" value="Genomic_DNA"/>
</dbReference>
<gene>
    <name evidence="1" type="ORF">BAE44_0004957</name>
</gene>
<reference evidence="1 2" key="1">
    <citation type="submission" date="2016-09" db="EMBL/GenBank/DDBJ databases">
        <title>The draft genome of Dichanthelium oligosanthes: A C3 panicoid grass species.</title>
        <authorList>
            <person name="Studer A.J."/>
            <person name="Schnable J.C."/>
            <person name="Brutnell T.P."/>
        </authorList>
    </citation>
    <scope>NUCLEOTIDE SEQUENCE [LARGE SCALE GENOMIC DNA]</scope>
    <source>
        <strain evidence="2">cv. Kellogg 1175</strain>
        <tissue evidence="1">Leaf</tissue>
    </source>
</reference>
<dbReference type="Proteomes" id="UP000095767">
    <property type="component" value="Unassembled WGS sequence"/>
</dbReference>
<keyword evidence="2" id="KW-1185">Reference proteome</keyword>
<organism evidence="1 2">
    <name type="scientific">Dichanthelium oligosanthes</name>
    <dbReference type="NCBI Taxonomy" id="888268"/>
    <lineage>
        <taxon>Eukaryota</taxon>
        <taxon>Viridiplantae</taxon>
        <taxon>Streptophyta</taxon>
        <taxon>Embryophyta</taxon>
        <taxon>Tracheophyta</taxon>
        <taxon>Spermatophyta</taxon>
        <taxon>Magnoliopsida</taxon>
        <taxon>Liliopsida</taxon>
        <taxon>Poales</taxon>
        <taxon>Poaceae</taxon>
        <taxon>PACMAD clade</taxon>
        <taxon>Panicoideae</taxon>
        <taxon>Panicodae</taxon>
        <taxon>Paniceae</taxon>
        <taxon>Dichantheliinae</taxon>
        <taxon>Dichanthelium</taxon>
    </lineage>
</organism>
<protein>
    <submittedName>
        <fullName evidence="1">Uncharacterized protein</fullName>
    </submittedName>
</protein>
<evidence type="ECO:0000313" key="1">
    <source>
        <dbReference type="EMBL" id="OEL34021.1"/>
    </source>
</evidence>
<proteinExistence type="predicted"/>
<comment type="caution">
    <text evidence="1">The sequence shown here is derived from an EMBL/GenBank/DDBJ whole genome shotgun (WGS) entry which is preliminary data.</text>
</comment>
<sequence length="92" mass="11001">MHIAYSRRDLNTLWEWRYSIQFSGLCHTLALPPFSSGVILWQANTVYCYEPATCELKILCELRRMRSQRARRWKNLFVFNVKPFTESLVQIT</sequence>
<dbReference type="AlphaFoldDB" id="A0A1E5W9D1"/>